<name>A0A4R8UWC0_9MICO</name>
<protein>
    <submittedName>
        <fullName evidence="1">Uncharacterized protein</fullName>
    </submittedName>
</protein>
<organism evidence="1 2">
    <name type="scientific">Cryobacterium glaciale</name>
    <dbReference type="NCBI Taxonomy" id="1259145"/>
    <lineage>
        <taxon>Bacteria</taxon>
        <taxon>Bacillati</taxon>
        <taxon>Actinomycetota</taxon>
        <taxon>Actinomycetes</taxon>
        <taxon>Micrococcales</taxon>
        <taxon>Microbacteriaceae</taxon>
        <taxon>Cryobacterium</taxon>
    </lineage>
</organism>
<dbReference type="RefSeq" id="WP_134503585.1">
    <property type="nucleotide sequence ID" value="NZ_SOEY01000026.1"/>
</dbReference>
<dbReference type="Proteomes" id="UP000298173">
    <property type="component" value="Unassembled WGS sequence"/>
</dbReference>
<dbReference type="AlphaFoldDB" id="A0A4R8UWC0"/>
<accession>A0A4R8UWC0</accession>
<gene>
    <name evidence="1" type="ORF">E3O06_11775</name>
</gene>
<sequence length="107" mass="12413">MGIADILRALANGAFDGERTDSEKSGVSSGFYIENGTPVQYREGKSTRFFDGKENVRTPGKRTEDRFKTDEEKTIFFQKYGFKREMFGKHPEVIDYSRAYYEDKKNE</sequence>
<dbReference type="OrthoDB" id="1863112at2"/>
<keyword evidence="2" id="KW-1185">Reference proteome</keyword>
<reference evidence="1 2" key="1">
    <citation type="submission" date="2019-03" db="EMBL/GenBank/DDBJ databases">
        <title>Genomics of glacier-inhabiting Cryobacterium strains.</title>
        <authorList>
            <person name="Liu Q."/>
            <person name="Xin Y.-H."/>
        </authorList>
    </citation>
    <scope>NUCLEOTIDE SEQUENCE [LARGE SCALE GENOMIC DNA]</scope>
    <source>
        <strain evidence="1 2">HLT2-23</strain>
    </source>
</reference>
<evidence type="ECO:0000313" key="2">
    <source>
        <dbReference type="Proteomes" id="UP000298173"/>
    </source>
</evidence>
<proteinExistence type="predicted"/>
<evidence type="ECO:0000313" key="1">
    <source>
        <dbReference type="EMBL" id="TFB71518.1"/>
    </source>
</evidence>
<comment type="caution">
    <text evidence="1">The sequence shown here is derived from an EMBL/GenBank/DDBJ whole genome shotgun (WGS) entry which is preliminary data.</text>
</comment>
<dbReference type="EMBL" id="SOEY01000026">
    <property type="protein sequence ID" value="TFB71518.1"/>
    <property type="molecule type" value="Genomic_DNA"/>
</dbReference>